<dbReference type="OrthoDB" id="4333663at2"/>
<keyword evidence="2" id="KW-0812">Transmembrane</keyword>
<feature type="region of interest" description="Disordered" evidence="1">
    <location>
        <begin position="483"/>
        <end position="510"/>
    </location>
</feature>
<evidence type="ECO:0000313" key="5">
    <source>
        <dbReference type="Proteomes" id="UP000320857"/>
    </source>
</evidence>
<feature type="transmembrane region" description="Helical" evidence="2">
    <location>
        <begin position="43"/>
        <end position="65"/>
    </location>
</feature>
<keyword evidence="2" id="KW-1133">Transmembrane helix</keyword>
<dbReference type="PANTHER" id="PTHR23242:SF9">
    <property type="entry name" value="TRANSCRIPTION FACTOR HOXA13"/>
    <property type="match status" value="1"/>
</dbReference>
<name>A0A5P0YM17_9ACTN</name>
<feature type="transmembrane region" description="Helical" evidence="2">
    <location>
        <begin position="7"/>
        <end position="31"/>
    </location>
</feature>
<dbReference type="EMBL" id="VJYK02000010">
    <property type="protein sequence ID" value="MQS00687.1"/>
    <property type="molecule type" value="Genomic_DNA"/>
</dbReference>
<proteinExistence type="predicted"/>
<protein>
    <submittedName>
        <fullName evidence="4">DUF2637 domain-containing protein</fullName>
    </submittedName>
</protein>
<evidence type="ECO:0000313" key="6">
    <source>
        <dbReference type="Proteomes" id="UP000517765"/>
    </source>
</evidence>
<evidence type="ECO:0000313" key="3">
    <source>
        <dbReference type="EMBL" id="MBB1258331.1"/>
    </source>
</evidence>
<keyword evidence="5" id="KW-1185">Reference proteome</keyword>
<sequence length="510" mass="54820">MNRAHRVLIGLVVVGALVIATIGFAGSYAAVRELAEQKGFGAFAPFFPIGIDAGIVVLLSLDLLMTHFRMSFPLLRQVAWVLTAATVVFNAAVADDLLGMGMHAVIPLLFVVTVEAARHAIGRIADITADKHMEGVRLTRWLLAPIPTLRLWRMMKLWELRRYDDVVQLERERLIYRARLRARYGRGWRRKAPVEALMPLKLAKYGVPLSRTAADGLAAAGITTPTRAVPPAGDHQQTLEDRAETPPAPELTAAAAEPPATDTQQAAPAAPTRPASPHQDSAPPPPGPGRRPAAASPSTESTRSTGHTVAAEEPGARPSSREPQPLTRQTLDTSIPAPRPGPAHSTASTEPSDSAPAPRPRPTDTANPALKNNGAHSAQAAVAPNLNVAPKDQPDTNPGLLKIIRWLEESEKAGRKLSGSEVARRLGKAERTGRRALKDAQLTLQVLEWHHDAGKQGTDLTAEEVAARLGVEATAARRYLTDARTLDTGRRPRHLRPVQGRSSTSPTSSR</sequence>
<organism evidence="4 5">
    <name type="scientific">Streptomyces alkaliterrae</name>
    <dbReference type="NCBI Taxonomy" id="2213162"/>
    <lineage>
        <taxon>Bacteria</taxon>
        <taxon>Bacillati</taxon>
        <taxon>Actinomycetota</taxon>
        <taxon>Actinomycetes</taxon>
        <taxon>Kitasatosporales</taxon>
        <taxon>Streptomycetaceae</taxon>
        <taxon>Streptomyces</taxon>
    </lineage>
</organism>
<reference evidence="3" key="3">
    <citation type="journal article" name="Syst. Appl. Microbiol.">
        <title>Streptomyces alkaliterrae sp. nov., isolated from an alkaline soil, and emended descriptions of Streptomyces alkaliphilus, Streptomyces calidiresistens and Streptomyces durbertensis.</title>
        <authorList>
            <person name="Swiecimska M."/>
            <person name="Golinska P."/>
            <person name="Nouioui I."/>
            <person name="Wypij M."/>
            <person name="Rai M."/>
            <person name="Sangal V."/>
            <person name="Goodfellow M."/>
        </authorList>
    </citation>
    <scope>NUCLEOTIDE SEQUENCE</scope>
    <source>
        <strain evidence="3">OF8</strain>
    </source>
</reference>
<dbReference type="InterPro" id="IPR021235">
    <property type="entry name" value="DUF2637"/>
</dbReference>
<dbReference type="Proteomes" id="UP000320857">
    <property type="component" value="Unassembled WGS sequence"/>
</dbReference>
<dbReference type="EMBL" id="JABJXA010000021">
    <property type="protein sequence ID" value="MBB1258331.1"/>
    <property type="molecule type" value="Genomic_DNA"/>
</dbReference>
<accession>A0A5P0YM17</accession>
<dbReference type="Pfam" id="PF10935">
    <property type="entry name" value="DUF2637"/>
    <property type="match status" value="1"/>
</dbReference>
<dbReference type="PANTHER" id="PTHR23242">
    <property type="entry name" value="TRANSCRIPTION FACTOR HOXA13"/>
    <property type="match status" value="1"/>
</dbReference>
<feature type="compositionally biased region" description="Polar residues" evidence="1">
    <location>
        <begin position="500"/>
        <end position="510"/>
    </location>
</feature>
<dbReference type="AlphaFoldDB" id="A0A5P0YM17"/>
<evidence type="ECO:0000256" key="2">
    <source>
        <dbReference type="SAM" id="Phobius"/>
    </source>
</evidence>
<feature type="transmembrane region" description="Helical" evidence="2">
    <location>
        <begin position="77"/>
        <end position="94"/>
    </location>
</feature>
<keyword evidence="2" id="KW-0472">Membrane</keyword>
<evidence type="ECO:0000256" key="1">
    <source>
        <dbReference type="SAM" id="MobiDB-lite"/>
    </source>
</evidence>
<gene>
    <name evidence="4" type="ORF">FNX44_002070</name>
    <name evidence="3" type="ORF">H3147_05740</name>
</gene>
<reference evidence="6" key="2">
    <citation type="submission" date="2020-05" db="EMBL/GenBank/DDBJ databases">
        <title>Classification of alakaliphilic streptomycetes isolated from an alkaline soil next to Lonar Crater, India and a proposal for the recognition of Streptomyces alkaliterrae sp. nov.</title>
        <authorList>
            <person name="Golinska P."/>
        </authorList>
    </citation>
    <scope>NUCLEOTIDE SEQUENCE [LARGE SCALE GENOMIC DNA]</scope>
    <source>
        <strain evidence="6">OF8</strain>
    </source>
</reference>
<feature type="region of interest" description="Disordered" evidence="1">
    <location>
        <begin position="224"/>
        <end position="378"/>
    </location>
</feature>
<evidence type="ECO:0000313" key="4">
    <source>
        <dbReference type="EMBL" id="MQS00687.1"/>
    </source>
</evidence>
<dbReference type="Proteomes" id="UP000517765">
    <property type="component" value="Unassembled WGS sequence"/>
</dbReference>
<reference evidence="4 5" key="1">
    <citation type="submission" date="2019-10" db="EMBL/GenBank/DDBJ databases">
        <title>Streptomyces sp. nov., a novel actinobacterium isolated from alkaline environment.</title>
        <authorList>
            <person name="Golinska P."/>
        </authorList>
    </citation>
    <scope>NUCLEOTIDE SEQUENCE [LARGE SCALE GENOMIC DNA]</scope>
    <source>
        <strain evidence="4 5">OF1</strain>
    </source>
</reference>
<comment type="caution">
    <text evidence="4">The sequence shown here is derived from an EMBL/GenBank/DDBJ whole genome shotgun (WGS) entry which is preliminary data.</text>
</comment>
<feature type="compositionally biased region" description="Low complexity" evidence="1">
    <location>
        <begin position="250"/>
        <end position="281"/>
    </location>
</feature>